<feature type="region of interest" description="Disordered" evidence="1">
    <location>
        <begin position="137"/>
        <end position="164"/>
    </location>
</feature>
<dbReference type="EMBL" id="BGZK01000058">
    <property type="protein sequence ID" value="GBP13551.1"/>
    <property type="molecule type" value="Genomic_DNA"/>
</dbReference>
<reference evidence="2 3" key="1">
    <citation type="journal article" date="2019" name="Commun. Biol.">
        <title>The bagworm genome reveals a unique fibroin gene that provides high tensile strength.</title>
        <authorList>
            <person name="Kono N."/>
            <person name="Nakamura H."/>
            <person name="Ohtoshi R."/>
            <person name="Tomita M."/>
            <person name="Numata K."/>
            <person name="Arakawa K."/>
        </authorList>
    </citation>
    <scope>NUCLEOTIDE SEQUENCE [LARGE SCALE GENOMIC DNA]</scope>
</reference>
<evidence type="ECO:0000313" key="3">
    <source>
        <dbReference type="Proteomes" id="UP000299102"/>
    </source>
</evidence>
<name>A0A4C1TJT2_EUMVA</name>
<proteinExistence type="predicted"/>
<dbReference type="AlphaFoldDB" id="A0A4C1TJT2"/>
<sequence length="164" mass="18797">MSAKSGRLIQTLQELKRARYNSRTAAGQSHADAEKVLNLIYELGRDRFLFTQSQKQEIGCLLGETIKPIKFNIEHTACKFRTRLESAILRKRSALQFLYDDYGNFPAGSSLLAKKFEEANLRESVQVLDDIIRKWSDAEDSDEGQSDRETQIRGIPSSHSWWSQ</sequence>
<accession>A0A4C1TJT2</accession>
<protein>
    <submittedName>
        <fullName evidence="2">Uncharacterized protein</fullName>
    </submittedName>
</protein>
<gene>
    <name evidence="2" type="ORF">EVAR_6900_1</name>
</gene>
<dbReference type="OrthoDB" id="7408822at2759"/>
<dbReference type="Proteomes" id="UP000299102">
    <property type="component" value="Unassembled WGS sequence"/>
</dbReference>
<evidence type="ECO:0000313" key="2">
    <source>
        <dbReference type="EMBL" id="GBP13551.1"/>
    </source>
</evidence>
<organism evidence="2 3">
    <name type="scientific">Eumeta variegata</name>
    <name type="common">Bagworm moth</name>
    <name type="synonym">Eumeta japonica</name>
    <dbReference type="NCBI Taxonomy" id="151549"/>
    <lineage>
        <taxon>Eukaryota</taxon>
        <taxon>Metazoa</taxon>
        <taxon>Ecdysozoa</taxon>
        <taxon>Arthropoda</taxon>
        <taxon>Hexapoda</taxon>
        <taxon>Insecta</taxon>
        <taxon>Pterygota</taxon>
        <taxon>Neoptera</taxon>
        <taxon>Endopterygota</taxon>
        <taxon>Lepidoptera</taxon>
        <taxon>Glossata</taxon>
        <taxon>Ditrysia</taxon>
        <taxon>Tineoidea</taxon>
        <taxon>Psychidae</taxon>
        <taxon>Oiketicinae</taxon>
        <taxon>Eumeta</taxon>
    </lineage>
</organism>
<comment type="caution">
    <text evidence="2">The sequence shown here is derived from an EMBL/GenBank/DDBJ whole genome shotgun (WGS) entry which is preliminary data.</text>
</comment>
<evidence type="ECO:0000256" key="1">
    <source>
        <dbReference type="SAM" id="MobiDB-lite"/>
    </source>
</evidence>
<keyword evidence="3" id="KW-1185">Reference proteome</keyword>